<evidence type="ECO:0000313" key="5">
    <source>
        <dbReference type="Proteomes" id="UP000435177"/>
    </source>
</evidence>
<reference evidence="2 5" key="2">
    <citation type="submission" date="2019-11" db="EMBL/GenBank/DDBJ databases">
        <title>Draft genome sequences of five Paenibacillus species of dairy origin.</title>
        <authorList>
            <person name="Olajide A.M."/>
            <person name="Chen S."/>
            <person name="Lapointe G."/>
        </authorList>
    </citation>
    <scope>NUCLEOTIDE SEQUENCE [LARGE SCALE GENOMIC DNA]</scope>
    <source>
        <strain evidence="2 5">3CS1</strain>
    </source>
</reference>
<dbReference type="SUPFAM" id="SSF51695">
    <property type="entry name" value="PLC-like phosphodiesterases"/>
    <property type="match status" value="1"/>
</dbReference>
<dbReference type="GO" id="GO:0006629">
    <property type="term" value="P:lipid metabolic process"/>
    <property type="evidence" value="ECO:0007669"/>
    <property type="project" value="InterPro"/>
</dbReference>
<dbReference type="PANTHER" id="PTHR46211:SF14">
    <property type="entry name" value="GLYCEROPHOSPHODIESTER PHOSPHODIESTERASE"/>
    <property type="match status" value="1"/>
</dbReference>
<dbReference type="RefSeq" id="WP_095263727.1">
    <property type="nucleotide sequence ID" value="NZ_NPBY01000012.1"/>
</dbReference>
<dbReference type="Pfam" id="PF03009">
    <property type="entry name" value="GDPD"/>
    <property type="match status" value="1"/>
</dbReference>
<dbReference type="PANTHER" id="PTHR46211">
    <property type="entry name" value="GLYCEROPHOSPHORYL DIESTER PHOSPHODIESTERASE"/>
    <property type="match status" value="1"/>
</dbReference>
<dbReference type="InterPro" id="IPR030395">
    <property type="entry name" value="GP_PDE_dom"/>
</dbReference>
<dbReference type="AlphaFoldDB" id="A0A268F207"/>
<gene>
    <name evidence="3" type="ORF">CHH67_04175</name>
    <name evidence="2" type="ORF">GNP94_07495</name>
</gene>
<evidence type="ECO:0000313" key="3">
    <source>
        <dbReference type="EMBL" id="PAD79407.1"/>
    </source>
</evidence>
<organism evidence="3 4">
    <name type="scientific">Paenibacillus campinasensis</name>
    <dbReference type="NCBI Taxonomy" id="66347"/>
    <lineage>
        <taxon>Bacteria</taxon>
        <taxon>Bacillati</taxon>
        <taxon>Bacillota</taxon>
        <taxon>Bacilli</taxon>
        <taxon>Bacillales</taxon>
        <taxon>Paenibacillaceae</taxon>
        <taxon>Paenibacillus</taxon>
    </lineage>
</organism>
<sequence>MNQFDWIAHTGCDGTPYNSLVSCQAGYETGADVLEVDVRTSRDGIAVLYHDDQPDVSQYTYEEWTAAGYEPVEKLETILTPYRGKPVAFNLDLKTEEAYTAAAAVVDRLDVWSQVYFTGVTDHLANGPRARHVIWNLPPIPTDLADDIYEERIRQYCQQAEQAGYAGINAQYGSCRPALVAQAHQLGLRVWLYTLPADEPLLRHYADMGVDALSVTDLTPAMELMKRGSTDGHRS</sequence>
<dbReference type="InterPro" id="IPR017946">
    <property type="entry name" value="PLC-like_Pdiesterase_TIM-brl"/>
</dbReference>
<dbReference type="CDD" id="cd08556">
    <property type="entry name" value="GDPD"/>
    <property type="match status" value="1"/>
</dbReference>
<evidence type="ECO:0000259" key="1">
    <source>
        <dbReference type="Pfam" id="PF03009"/>
    </source>
</evidence>
<reference evidence="3 4" key="1">
    <citation type="submission" date="2017-07" db="EMBL/GenBank/DDBJ databases">
        <title>Isolation and whole genome analysis of endospore-forming bacteria from heroin.</title>
        <authorList>
            <person name="Kalinowski J."/>
            <person name="Ahrens B."/>
            <person name="Al-Dilaimi A."/>
            <person name="Winkler A."/>
            <person name="Wibberg D."/>
            <person name="Schleenbecker U."/>
            <person name="Ruckert C."/>
            <person name="Wolfel R."/>
            <person name="Grass G."/>
        </authorList>
    </citation>
    <scope>NUCLEOTIDE SEQUENCE [LARGE SCALE GENOMIC DNA]</scope>
    <source>
        <strain evidence="3 4">7537-G1</strain>
    </source>
</reference>
<dbReference type="GO" id="GO:0008081">
    <property type="term" value="F:phosphoric diester hydrolase activity"/>
    <property type="evidence" value="ECO:0007669"/>
    <property type="project" value="InterPro"/>
</dbReference>
<dbReference type="EMBL" id="WOAA01000004">
    <property type="protein sequence ID" value="MUG65851.1"/>
    <property type="molecule type" value="Genomic_DNA"/>
</dbReference>
<name>A0A268F207_9BACL</name>
<dbReference type="OrthoDB" id="384721at2"/>
<accession>A0A268F207</accession>
<evidence type="ECO:0000313" key="2">
    <source>
        <dbReference type="EMBL" id="MUG65851.1"/>
    </source>
</evidence>
<keyword evidence="5" id="KW-1185">Reference proteome</keyword>
<comment type="caution">
    <text evidence="3">The sequence shown here is derived from an EMBL/GenBank/DDBJ whole genome shotgun (WGS) entry which is preliminary data.</text>
</comment>
<dbReference type="Proteomes" id="UP000215596">
    <property type="component" value="Unassembled WGS sequence"/>
</dbReference>
<evidence type="ECO:0000313" key="4">
    <source>
        <dbReference type="Proteomes" id="UP000215596"/>
    </source>
</evidence>
<dbReference type="Gene3D" id="3.20.20.190">
    <property type="entry name" value="Phosphatidylinositol (PI) phosphodiesterase"/>
    <property type="match status" value="1"/>
</dbReference>
<feature type="domain" description="GP-PDE" evidence="1">
    <location>
        <begin position="16"/>
        <end position="55"/>
    </location>
</feature>
<protein>
    <recommendedName>
        <fullName evidence="1">GP-PDE domain-containing protein</fullName>
    </recommendedName>
</protein>
<dbReference type="Proteomes" id="UP000435177">
    <property type="component" value="Unassembled WGS sequence"/>
</dbReference>
<proteinExistence type="predicted"/>
<dbReference type="EMBL" id="NPBY01000012">
    <property type="protein sequence ID" value="PAD79407.1"/>
    <property type="molecule type" value="Genomic_DNA"/>
</dbReference>